<protein>
    <submittedName>
        <fullName evidence="3">Uncharacterized protein</fullName>
    </submittedName>
</protein>
<feature type="region of interest" description="Disordered" evidence="1">
    <location>
        <begin position="41"/>
        <end position="62"/>
    </location>
</feature>
<keyword evidence="2" id="KW-0812">Transmembrane</keyword>
<gene>
    <name evidence="3" type="ORF">AK812_SmicGene17912</name>
</gene>
<feature type="transmembrane region" description="Helical" evidence="2">
    <location>
        <begin position="128"/>
        <end position="147"/>
    </location>
</feature>
<feature type="region of interest" description="Disordered" evidence="1">
    <location>
        <begin position="81"/>
        <end position="100"/>
    </location>
</feature>
<feature type="compositionally biased region" description="Basic and acidic residues" evidence="1">
    <location>
        <begin position="1"/>
        <end position="17"/>
    </location>
</feature>
<comment type="caution">
    <text evidence="3">The sequence shown here is derived from an EMBL/GenBank/DDBJ whole genome shotgun (WGS) entry which is preliminary data.</text>
</comment>
<keyword evidence="4" id="KW-1185">Reference proteome</keyword>
<keyword evidence="2" id="KW-1133">Transmembrane helix</keyword>
<evidence type="ECO:0000313" key="3">
    <source>
        <dbReference type="EMBL" id="OLP99532.1"/>
    </source>
</evidence>
<feature type="transmembrane region" description="Helical" evidence="2">
    <location>
        <begin position="454"/>
        <end position="475"/>
    </location>
</feature>
<organism evidence="3 4">
    <name type="scientific">Symbiodinium microadriaticum</name>
    <name type="common">Dinoflagellate</name>
    <name type="synonym">Zooxanthella microadriatica</name>
    <dbReference type="NCBI Taxonomy" id="2951"/>
    <lineage>
        <taxon>Eukaryota</taxon>
        <taxon>Sar</taxon>
        <taxon>Alveolata</taxon>
        <taxon>Dinophyceae</taxon>
        <taxon>Suessiales</taxon>
        <taxon>Symbiodiniaceae</taxon>
        <taxon>Symbiodinium</taxon>
    </lineage>
</organism>
<feature type="transmembrane region" description="Helical" evidence="2">
    <location>
        <begin position="377"/>
        <end position="395"/>
    </location>
</feature>
<evidence type="ECO:0000313" key="4">
    <source>
        <dbReference type="Proteomes" id="UP000186817"/>
    </source>
</evidence>
<feature type="region of interest" description="Disordered" evidence="1">
    <location>
        <begin position="1"/>
        <end position="28"/>
    </location>
</feature>
<evidence type="ECO:0000256" key="2">
    <source>
        <dbReference type="SAM" id="Phobius"/>
    </source>
</evidence>
<dbReference type="OrthoDB" id="431440at2759"/>
<name>A0A1Q9DWI2_SYMMI</name>
<keyword evidence="2" id="KW-0472">Membrane</keyword>
<dbReference type="Proteomes" id="UP000186817">
    <property type="component" value="Unassembled WGS sequence"/>
</dbReference>
<reference evidence="3 4" key="1">
    <citation type="submission" date="2016-02" db="EMBL/GenBank/DDBJ databases">
        <title>Genome analysis of coral dinoflagellate symbionts highlights evolutionary adaptations to a symbiotic lifestyle.</title>
        <authorList>
            <person name="Aranda M."/>
            <person name="Li Y."/>
            <person name="Liew Y.J."/>
            <person name="Baumgarten S."/>
            <person name="Simakov O."/>
            <person name="Wilson M."/>
            <person name="Piel J."/>
            <person name="Ashoor H."/>
            <person name="Bougouffa S."/>
            <person name="Bajic V.B."/>
            <person name="Ryu T."/>
            <person name="Ravasi T."/>
            <person name="Bayer T."/>
            <person name="Micklem G."/>
            <person name="Kim H."/>
            <person name="Bhak J."/>
            <person name="Lajeunesse T.C."/>
            <person name="Voolstra C.R."/>
        </authorList>
    </citation>
    <scope>NUCLEOTIDE SEQUENCE [LARGE SCALE GENOMIC DNA]</scope>
    <source>
        <strain evidence="3 4">CCMP2467</strain>
    </source>
</reference>
<accession>A0A1Q9DWI2</accession>
<dbReference type="AlphaFoldDB" id="A0A1Q9DWI2"/>
<dbReference type="EMBL" id="LSRX01000358">
    <property type="protein sequence ID" value="OLP99532.1"/>
    <property type="molecule type" value="Genomic_DNA"/>
</dbReference>
<sequence>MRPGKVDPRCWQRDGKQHRSAPKKASFAHPAIYMKLESSLHAGPMTTQDGKTGKPTVDSGEHLDPYDVPAELIGDVGMAGAKGAQGAQGECGDPGPRGENLTLAANASKEEEGKEPPLESMVGVTRAMLLQLVLFNVVCLGFIYVSLKKRITLVEQVKAAIDQVVDESYLSMSFTIVNVSYPDVEASGSAQDFENLVLDVLARAAVAGGAAGITSENAAVAMGEGEGDSTLVSATMSAPEGSTSAKLQQAMQSGQLQALLPPAVDAARGAETYKKGAVLVMDLDIQIEGGAGDGQEASGAAAQPMEVSGDIQVETMRSTHSKLFKAKRKDFIFRTSHEFYRKGVKKYLGLELGSSFISASSSTFASMAATPMRKLRLLPAILALAAVVAPCFVAGPGKKTEVSVAPAAGMGMALLANIEAASAALPPLEDVPLEEIGQTRQGMLDKESDTFMGISFPIWLFVIGGAVLWALTWILSIKPAKDAEGTYRTYIGAGALPPDGFTNPADPRVVEELADEDDELYSDELRPGDAKGKRAASSAIV</sequence>
<evidence type="ECO:0000256" key="1">
    <source>
        <dbReference type="SAM" id="MobiDB-lite"/>
    </source>
</evidence>
<feature type="compositionally biased region" description="Basic and acidic residues" evidence="1">
    <location>
        <begin position="523"/>
        <end position="532"/>
    </location>
</feature>
<feature type="region of interest" description="Disordered" evidence="1">
    <location>
        <begin position="516"/>
        <end position="541"/>
    </location>
</feature>
<proteinExistence type="predicted"/>